<protein>
    <recommendedName>
        <fullName evidence="5">NADH dehydrogenase [ubiquinone] 1 alpha subcomplex subunit 10, mitochondrial</fullName>
    </recommendedName>
    <alternativeName>
        <fullName evidence="14">Complex I-42kD</fullName>
    </alternativeName>
    <alternativeName>
        <fullName evidence="13">NADH-ubiquinone oxidoreductase 42 kDa subunit</fullName>
    </alternativeName>
</protein>
<keyword evidence="10" id="KW-0809">Transit peptide</keyword>
<comment type="similarity">
    <text evidence="4">Belongs to the complex I NDUFA10 subunit family.</text>
</comment>
<dbReference type="EMBL" id="GDIQ01081512">
    <property type="protein sequence ID" value="JAN13225.1"/>
    <property type="molecule type" value="Transcribed_RNA"/>
</dbReference>
<evidence type="ECO:0000256" key="10">
    <source>
        <dbReference type="ARBA" id="ARBA00022946"/>
    </source>
</evidence>
<comment type="cofactor">
    <cofactor evidence="1">
        <name>FAD</name>
        <dbReference type="ChEBI" id="CHEBI:57692"/>
    </cofactor>
</comment>
<evidence type="ECO:0000256" key="11">
    <source>
        <dbReference type="ARBA" id="ARBA00022982"/>
    </source>
</evidence>
<evidence type="ECO:0000256" key="14">
    <source>
        <dbReference type="ARBA" id="ARBA00032828"/>
    </source>
</evidence>
<organism evidence="16">
    <name type="scientific">Daphnia magna</name>
    <dbReference type="NCBI Taxonomy" id="35525"/>
    <lineage>
        <taxon>Eukaryota</taxon>
        <taxon>Metazoa</taxon>
        <taxon>Ecdysozoa</taxon>
        <taxon>Arthropoda</taxon>
        <taxon>Crustacea</taxon>
        <taxon>Branchiopoda</taxon>
        <taxon>Diplostraca</taxon>
        <taxon>Cladocera</taxon>
        <taxon>Anomopoda</taxon>
        <taxon>Daphniidae</taxon>
        <taxon>Daphnia</taxon>
    </lineage>
</organism>
<proteinExistence type="inferred from homology"/>
<dbReference type="Pfam" id="PF01712">
    <property type="entry name" value="dNK"/>
    <property type="match status" value="1"/>
</dbReference>
<evidence type="ECO:0000256" key="2">
    <source>
        <dbReference type="ARBA" id="ARBA00003195"/>
    </source>
</evidence>
<evidence type="ECO:0000313" key="16">
    <source>
        <dbReference type="EMBL" id="JAN13225.1"/>
    </source>
</evidence>
<keyword evidence="7" id="KW-0285">Flavoprotein</keyword>
<dbReference type="PIRSF" id="PIRSF000543">
    <property type="entry name" value="NADH_UQ_42KD"/>
    <property type="match status" value="1"/>
</dbReference>
<keyword evidence="6" id="KW-0813">Transport</keyword>
<evidence type="ECO:0000259" key="15">
    <source>
        <dbReference type="Pfam" id="PF01712"/>
    </source>
</evidence>
<dbReference type="InterPro" id="IPR027417">
    <property type="entry name" value="P-loop_NTPase"/>
</dbReference>
<evidence type="ECO:0000256" key="12">
    <source>
        <dbReference type="ARBA" id="ARBA00023128"/>
    </source>
</evidence>
<evidence type="ECO:0000256" key="6">
    <source>
        <dbReference type="ARBA" id="ARBA00022448"/>
    </source>
</evidence>
<keyword evidence="16" id="KW-0830">Ubiquinone</keyword>
<evidence type="ECO:0000256" key="1">
    <source>
        <dbReference type="ARBA" id="ARBA00001974"/>
    </source>
</evidence>
<sequence length="437" mass="50101">MKIPIVLPKATLSAVKRHLTWPSVFDLGLQEIIFHRIERCLFSSCRVSSPKLCGSVIFVTKKQQQCVITVANRCITSKVMREGLPPVDKPPPFPYKEKRYNFFRALFDPTTSRLDENSKLIVVEGPPAAGKGVLAKELADDLGMAYFPSPTVAENYINDYGYDVRQLDDQLPESCKSYDENDFLKDPMRLNGSKAARFQLSKLALRYKCYLEVLAHILNTGQGVVMDRSPYSDLVYITAMAEVGIVSKNVYNYYHSVRNNALFALWRPHLVIYLDVPIAETKRKIEARNRPYEKDSKMATPEYLQSLVDSYKKDFLKDISTHAEVLVYDWTKAANTEIVVEDIERVNFDQYGVYDAKMKDWRCYDKWDWNNNRQVFTHSQHYLLAHLNVPPVRCPEIVISGTDNKILETVMEEAPGNKYAKGFNAEMGDKGILFKLS</sequence>
<keyword evidence="12" id="KW-0496">Mitochondrion</keyword>
<dbReference type="SUPFAM" id="SSF52540">
    <property type="entry name" value="P-loop containing nucleoside triphosphate hydrolases"/>
    <property type="match status" value="1"/>
</dbReference>
<dbReference type="InterPro" id="IPR031314">
    <property type="entry name" value="DNK_dom"/>
</dbReference>
<dbReference type="GO" id="GO:0005759">
    <property type="term" value="C:mitochondrial matrix"/>
    <property type="evidence" value="ECO:0007669"/>
    <property type="project" value="UniProtKB-SubCell"/>
</dbReference>
<evidence type="ECO:0000256" key="3">
    <source>
        <dbReference type="ARBA" id="ARBA00004305"/>
    </source>
</evidence>
<accession>A0A0P6E720</accession>
<comment type="function">
    <text evidence="2">Accessory subunit of the mitochondrial membrane respiratory chain NADH dehydrogenase (Complex I), that is believed not to be involved in catalysis. Complex I functions in the transfer of electrons from NADH to the respiratory chain. The immediate electron acceptor for the enzyme is believed to be ubiquinone.</text>
</comment>
<evidence type="ECO:0000256" key="9">
    <source>
        <dbReference type="ARBA" id="ARBA00022827"/>
    </source>
</evidence>
<dbReference type="Gene3D" id="3.40.50.300">
    <property type="entry name" value="P-loop containing nucleotide triphosphate hydrolases"/>
    <property type="match status" value="1"/>
</dbReference>
<evidence type="ECO:0000256" key="7">
    <source>
        <dbReference type="ARBA" id="ARBA00022630"/>
    </source>
</evidence>
<evidence type="ECO:0000256" key="4">
    <source>
        <dbReference type="ARBA" id="ARBA00008606"/>
    </source>
</evidence>
<keyword evidence="11" id="KW-0249">Electron transport</keyword>
<reference evidence="16" key="1">
    <citation type="submission" date="2015-10" db="EMBL/GenBank/DDBJ databases">
        <title>EvidentialGene: Evidence-directed Construction of Complete mRNA Transcriptomes without Genomes.</title>
        <authorList>
            <person name="Gilbert D.G."/>
        </authorList>
    </citation>
    <scope>NUCLEOTIDE SEQUENCE</scope>
</reference>
<dbReference type="OrthoDB" id="17400at2759"/>
<keyword evidence="8" id="KW-0679">Respiratory chain</keyword>
<comment type="subcellular location">
    <subcellularLocation>
        <location evidence="3">Mitochondrion matrix</location>
    </subcellularLocation>
</comment>
<feature type="domain" description="Deoxynucleoside kinase" evidence="15">
    <location>
        <begin position="121"/>
        <end position="347"/>
    </location>
</feature>
<name>A0A0P6E720_9CRUS</name>
<keyword evidence="9" id="KW-0274">FAD</keyword>
<dbReference type="AlphaFoldDB" id="A0A0P6E720"/>
<dbReference type="InterPro" id="IPR015828">
    <property type="entry name" value="NDUFA10"/>
</dbReference>
<evidence type="ECO:0000256" key="8">
    <source>
        <dbReference type="ARBA" id="ARBA00022660"/>
    </source>
</evidence>
<dbReference type="GO" id="GO:0006120">
    <property type="term" value="P:mitochondrial electron transport, NADH to ubiquinone"/>
    <property type="evidence" value="ECO:0007669"/>
    <property type="project" value="InterPro"/>
</dbReference>
<evidence type="ECO:0000256" key="13">
    <source>
        <dbReference type="ARBA" id="ARBA00032628"/>
    </source>
</evidence>
<dbReference type="InterPro" id="IPR050566">
    <property type="entry name" value="Deoxyribonucleoside_kinase"/>
</dbReference>
<dbReference type="EMBL" id="GDIQ01081511">
    <property type="protein sequence ID" value="JAN13226.1"/>
    <property type="molecule type" value="Transcribed_RNA"/>
</dbReference>
<evidence type="ECO:0000256" key="5">
    <source>
        <dbReference type="ARBA" id="ARBA00017279"/>
    </source>
</evidence>
<dbReference type="PANTHER" id="PTHR10513">
    <property type="entry name" value="DEOXYNUCLEOSIDE KINASE"/>
    <property type="match status" value="1"/>
</dbReference>
<dbReference type="PANTHER" id="PTHR10513:SF15">
    <property type="entry name" value="NADH DEHYDROGENASE [UBIQUINONE] 1 ALPHA SUBCOMPLEX SUBUNIT 10, MITOCHONDRIAL"/>
    <property type="match status" value="1"/>
</dbReference>